<comment type="caution">
    <text evidence="2">The sequence shown here is derived from an EMBL/GenBank/DDBJ whole genome shotgun (WGS) entry which is preliminary data.</text>
</comment>
<dbReference type="Proteomes" id="UP000598820">
    <property type="component" value="Unassembled WGS sequence"/>
</dbReference>
<organism evidence="2 3">
    <name type="scientific">Spirosoma profusum</name>
    <dbReference type="NCBI Taxonomy" id="2771354"/>
    <lineage>
        <taxon>Bacteria</taxon>
        <taxon>Pseudomonadati</taxon>
        <taxon>Bacteroidota</taxon>
        <taxon>Cytophagia</taxon>
        <taxon>Cytophagales</taxon>
        <taxon>Cytophagaceae</taxon>
        <taxon>Spirosoma</taxon>
    </lineage>
</organism>
<keyword evidence="3" id="KW-1185">Reference proteome</keyword>
<accession>A0A926XZN7</accession>
<dbReference type="GO" id="GO:0003677">
    <property type="term" value="F:DNA binding"/>
    <property type="evidence" value="ECO:0007669"/>
    <property type="project" value="InterPro"/>
</dbReference>
<dbReference type="InterPro" id="IPR010093">
    <property type="entry name" value="SinI_DNA-bd"/>
</dbReference>
<dbReference type="RefSeq" id="WP_190890018.1">
    <property type="nucleotide sequence ID" value="NZ_JACWZY010000026.1"/>
</dbReference>
<evidence type="ECO:0000259" key="1">
    <source>
        <dbReference type="Pfam" id="PF12728"/>
    </source>
</evidence>
<dbReference type="InterPro" id="IPR041657">
    <property type="entry name" value="HTH_17"/>
</dbReference>
<dbReference type="EMBL" id="JACWZY010000026">
    <property type="protein sequence ID" value="MBD2703899.1"/>
    <property type="molecule type" value="Genomic_DNA"/>
</dbReference>
<evidence type="ECO:0000313" key="3">
    <source>
        <dbReference type="Proteomes" id="UP000598820"/>
    </source>
</evidence>
<name>A0A926XZN7_9BACT</name>
<sequence>MEAVLEKPTLHEQRVARESLFGFTAALAERTSDSINIQIQESQQSFTIPTKALALLSFILSSMAEGKAISLVPSDAELTTQQAADLLNVSRPHIVKLLEEGAIPFKKVGSHRRILLDDLFTYADQHKSNRKANLRFLAEQAQDLNLGYE</sequence>
<dbReference type="Pfam" id="PF12728">
    <property type="entry name" value="HTH_17"/>
    <property type="match status" value="1"/>
</dbReference>
<dbReference type="AlphaFoldDB" id="A0A926XZN7"/>
<dbReference type="NCBIfam" id="TIGR01764">
    <property type="entry name" value="excise"/>
    <property type="match status" value="1"/>
</dbReference>
<feature type="domain" description="Helix-turn-helix" evidence="1">
    <location>
        <begin position="78"/>
        <end position="126"/>
    </location>
</feature>
<reference evidence="2" key="1">
    <citation type="submission" date="2020-09" db="EMBL/GenBank/DDBJ databases">
        <authorList>
            <person name="Kim M.K."/>
        </authorList>
    </citation>
    <scope>NUCLEOTIDE SEQUENCE</scope>
    <source>
        <strain evidence="2">BT702</strain>
    </source>
</reference>
<protein>
    <submittedName>
        <fullName evidence="2">Helix-turn-helix domain-containing protein</fullName>
    </submittedName>
</protein>
<proteinExistence type="predicted"/>
<gene>
    <name evidence="2" type="ORF">IC229_24855</name>
</gene>
<evidence type="ECO:0000313" key="2">
    <source>
        <dbReference type="EMBL" id="MBD2703899.1"/>
    </source>
</evidence>